<accession>A0ABR9VUV6</accession>
<dbReference type="Pfam" id="PF10693">
    <property type="entry name" value="DUF2499"/>
    <property type="match status" value="1"/>
</dbReference>
<dbReference type="RefSeq" id="WP_190595809.1">
    <property type="nucleotide sequence ID" value="NZ_JADEVV010000050.1"/>
</dbReference>
<keyword evidence="3" id="KW-1185">Reference proteome</keyword>
<dbReference type="PANTHER" id="PTHR33833:SF3">
    <property type="entry name" value="YCF49-LIKE PROTEIN"/>
    <property type="match status" value="1"/>
</dbReference>
<name>A0ABR9VUV6_9SYNC</name>
<evidence type="ECO:0000313" key="3">
    <source>
        <dbReference type="Proteomes" id="UP000658720"/>
    </source>
</evidence>
<feature type="transmembrane region" description="Helical" evidence="1">
    <location>
        <begin position="41"/>
        <end position="61"/>
    </location>
</feature>
<sequence length="104" mass="11488">MNALSIPTWMVHVSSVIEWIVAIALVGRYAAKAGYGHWRALAWGMVPALVSAMCACTWHFFDNASQLDWLVTLQALTTVIGNITLCLAAWWIYRQSAQPSAPKP</sequence>
<comment type="caution">
    <text evidence="2">The sequence shown here is derived from an EMBL/GenBank/DDBJ whole genome shotgun (WGS) entry which is preliminary data.</text>
</comment>
<feature type="transmembrane region" description="Helical" evidence="1">
    <location>
        <begin position="6"/>
        <end position="29"/>
    </location>
</feature>
<protein>
    <submittedName>
        <fullName evidence="2">DUF2499 domain-containing protein</fullName>
    </submittedName>
</protein>
<reference evidence="2 3" key="1">
    <citation type="submission" date="2020-10" db="EMBL/GenBank/DDBJ databases">
        <authorList>
            <person name="Castelo-Branco R."/>
            <person name="Eusebio N."/>
            <person name="Adriana R."/>
            <person name="Vieira A."/>
            <person name="Brugerolle De Fraissinette N."/>
            <person name="Rezende De Castro R."/>
            <person name="Schneider M.P."/>
            <person name="Vasconcelos V."/>
            <person name="Leao P.N."/>
        </authorList>
    </citation>
    <scope>NUCLEOTIDE SEQUENCE [LARGE SCALE GENOMIC DNA]</scope>
    <source>
        <strain evidence="2 3">LEGE 00031</strain>
    </source>
</reference>
<dbReference type="EMBL" id="JADEVV010000050">
    <property type="protein sequence ID" value="MBE9255142.1"/>
    <property type="molecule type" value="Genomic_DNA"/>
</dbReference>
<evidence type="ECO:0000256" key="1">
    <source>
        <dbReference type="SAM" id="Phobius"/>
    </source>
</evidence>
<dbReference type="Proteomes" id="UP000658720">
    <property type="component" value="Unassembled WGS sequence"/>
</dbReference>
<keyword evidence="1" id="KW-1133">Transmembrane helix</keyword>
<proteinExistence type="predicted"/>
<keyword evidence="1" id="KW-0472">Membrane</keyword>
<gene>
    <name evidence="2" type="ORF">IQ217_15105</name>
</gene>
<dbReference type="InterPro" id="IPR019634">
    <property type="entry name" value="Uncharacterised_Ycf49"/>
</dbReference>
<feature type="transmembrane region" description="Helical" evidence="1">
    <location>
        <begin position="73"/>
        <end position="93"/>
    </location>
</feature>
<organism evidence="2 3">
    <name type="scientific">Synechocystis salina LEGE 00031</name>
    <dbReference type="NCBI Taxonomy" id="1828736"/>
    <lineage>
        <taxon>Bacteria</taxon>
        <taxon>Bacillati</taxon>
        <taxon>Cyanobacteriota</taxon>
        <taxon>Cyanophyceae</taxon>
        <taxon>Synechococcales</taxon>
        <taxon>Merismopediaceae</taxon>
        <taxon>Synechocystis</taxon>
    </lineage>
</organism>
<evidence type="ECO:0000313" key="2">
    <source>
        <dbReference type="EMBL" id="MBE9255142.1"/>
    </source>
</evidence>
<keyword evidence="1" id="KW-0812">Transmembrane</keyword>
<dbReference type="PANTHER" id="PTHR33833">
    <property type="entry name" value="NUCLEOLAR-LIKE PROTEIN-RELATED"/>
    <property type="match status" value="1"/>
</dbReference>